<dbReference type="InterPro" id="IPR029063">
    <property type="entry name" value="SAM-dependent_MTases_sf"/>
</dbReference>
<keyword evidence="2 4" id="KW-0808">Transferase</keyword>
<gene>
    <name evidence="4" type="primary">egtD</name>
    <name evidence="4" type="ORF">V5F32_03680</name>
</gene>
<dbReference type="Pfam" id="PF10017">
    <property type="entry name" value="Methyltransf_33"/>
    <property type="match status" value="1"/>
</dbReference>
<evidence type="ECO:0000256" key="1">
    <source>
        <dbReference type="ARBA" id="ARBA00022603"/>
    </source>
</evidence>
<sequence length="342" mass="37060">MEPFSLATPHGGALATSLAQSLHMAEQRPADEATALFRADVLFGLSQSQKAVPPKYFYDEAGSLLFDLICRLPEYYPTRCELAILKARAGEIGALVGPGASLVEFGSGSSIKVRLLLDAMAEPAAYVPIDISGPHMRAAVARLAEAYPAVSMVPVEADFTQAVRLPPLGDGRRVGFFPGSTIGNFTPDAATAFLAHVGEVLGAGSSLVIGFDLAKDWSVLEAAYDDRQGITAAFNLNLLARINREVGADFDSSAFRHKAFFNAGESRIEMHLESVREQEVRIGRHHFAFARGETIHTENSYKFSADAFLALARHAGWRMRRMWTDPKGWFAVAALERDGEGS</sequence>
<dbReference type="PIRSF" id="PIRSF018005">
    <property type="entry name" value="UCP018005"/>
    <property type="match status" value="1"/>
</dbReference>
<protein>
    <submittedName>
        <fullName evidence="4">L-histidine N(Alpha)-methyltransferase</fullName>
        <ecNumber evidence="4">2.1.1.44</ecNumber>
    </submittedName>
</protein>
<dbReference type="InterPro" id="IPR017804">
    <property type="entry name" value="MeTrfase_EgtD-like"/>
</dbReference>
<dbReference type="InterPro" id="IPR019257">
    <property type="entry name" value="MeTrfase_dom"/>
</dbReference>
<dbReference type="GO" id="GO:0032259">
    <property type="term" value="P:methylation"/>
    <property type="evidence" value="ECO:0007669"/>
    <property type="project" value="UniProtKB-KW"/>
</dbReference>
<dbReference type="PANTHER" id="PTHR43397:SF1">
    <property type="entry name" value="ERGOTHIONEINE BIOSYNTHESIS PROTEIN 1"/>
    <property type="match status" value="1"/>
</dbReference>
<dbReference type="Proteomes" id="UP001604002">
    <property type="component" value="Unassembled WGS sequence"/>
</dbReference>
<dbReference type="InterPro" id="IPR035094">
    <property type="entry name" value="EgtD"/>
</dbReference>
<name>A0ABW6ZT78_9HYPH</name>
<evidence type="ECO:0000313" key="4">
    <source>
        <dbReference type="EMBL" id="MFG1371255.1"/>
    </source>
</evidence>
<dbReference type="InterPro" id="IPR051128">
    <property type="entry name" value="EgtD_Methyltrsf_superfamily"/>
</dbReference>
<dbReference type="GO" id="GO:0052706">
    <property type="term" value="F:L-histidine N(alpha)-methyltransferase activity"/>
    <property type="evidence" value="ECO:0007669"/>
    <property type="project" value="UniProtKB-EC"/>
</dbReference>
<accession>A0ABW6ZT78</accession>
<evidence type="ECO:0000313" key="5">
    <source>
        <dbReference type="Proteomes" id="UP001604002"/>
    </source>
</evidence>
<dbReference type="SUPFAM" id="SSF53335">
    <property type="entry name" value="S-adenosyl-L-methionine-dependent methyltransferases"/>
    <property type="match status" value="1"/>
</dbReference>
<dbReference type="Gene3D" id="3.40.50.150">
    <property type="entry name" value="Vaccinia Virus protein VP39"/>
    <property type="match status" value="1"/>
</dbReference>
<evidence type="ECO:0000259" key="3">
    <source>
        <dbReference type="Pfam" id="PF10017"/>
    </source>
</evidence>
<dbReference type="EMBL" id="JBAFVH010000002">
    <property type="protein sequence ID" value="MFG1371255.1"/>
    <property type="molecule type" value="Genomic_DNA"/>
</dbReference>
<comment type="caution">
    <text evidence="4">The sequence shown here is derived from an EMBL/GenBank/DDBJ whole genome shotgun (WGS) entry which is preliminary data.</text>
</comment>
<dbReference type="NCBIfam" id="TIGR03438">
    <property type="entry name" value="egtD_ergothio"/>
    <property type="match status" value="1"/>
</dbReference>
<dbReference type="EC" id="2.1.1.44" evidence="4"/>
<evidence type="ECO:0000256" key="2">
    <source>
        <dbReference type="ARBA" id="ARBA00022679"/>
    </source>
</evidence>
<keyword evidence="1 4" id="KW-0489">Methyltransferase</keyword>
<organism evidence="4 5">
    <name type="scientific">Xanthobacter oligotrophicus</name>
    <dbReference type="NCBI Taxonomy" id="2607286"/>
    <lineage>
        <taxon>Bacteria</taxon>
        <taxon>Pseudomonadati</taxon>
        <taxon>Pseudomonadota</taxon>
        <taxon>Alphaproteobacteria</taxon>
        <taxon>Hyphomicrobiales</taxon>
        <taxon>Xanthobacteraceae</taxon>
        <taxon>Xanthobacter</taxon>
    </lineage>
</organism>
<proteinExistence type="predicted"/>
<keyword evidence="5" id="KW-1185">Reference proteome</keyword>
<dbReference type="RefSeq" id="WP_393991266.1">
    <property type="nucleotide sequence ID" value="NZ_JBAFVH010000002.1"/>
</dbReference>
<reference evidence="4 5" key="1">
    <citation type="submission" date="2024-02" db="EMBL/GenBank/DDBJ databases">
        <title>Expansion and revision of Xanthobacter and proposal of Roseixanthobacter gen. nov.</title>
        <authorList>
            <person name="Soltysiak M.P.M."/>
            <person name="Jalihal A."/>
            <person name="Ory A."/>
            <person name="Chrisophersen C."/>
            <person name="Lee A.D."/>
            <person name="Boulton J."/>
            <person name="Springer M."/>
        </authorList>
    </citation>
    <scope>NUCLEOTIDE SEQUENCE [LARGE SCALE GENOMIC DNA]</scope>
    <source>
        <strain evidence="4 5">23A</strain>
    </source>
</reference>
<dbReference type="PANTHER" id="PTHR43397">
    <property type="entry name" value="ERGOTHIONEINE BIOSYNTHESIS PROTEIN 1"/>
    <property type="match status" value="1"/>
</dbReference>
<feature type="domain" description="Histidine-specific methyltransferase SAM-dependent" evidence="3">
    <location>
        <begin position="37"/>
        <end position="336"/>
    </location>
</feature>